<gene>
    <name evidence="2" type="ORF">BDV26DRAFT_172368</name>
</gene>
<evidence type="ECO:0008006" key="4">
    <source>
        <dbReference type="Google" id="ProtNLM"/>
    </source>
</evidence>
<proteinExistence type="predicted"/>
<accession>A0A5N7BC29</accession>
<protein>
    <recommendedName>
        <fullName evidence="4">Secreted protein</fullName>
    </recommendedName>
</protein>
<reference evidence="2 3" key="1">
    <citation type="submission" date="2019-04" db="EMBL/GenBank/DDBJ databases">
        <title>Friends and foes A comparative genomics studyof 23 Aspergillus species from section Flavi.</title>
        <authorList>
            <consortium name="DOE Joint Genome Institute"/>
            <person name="Kjaerbolling I."/>
            <person name="Vesth T."/>
            <person name="Frisvad J.C."/>
            <person name="Nybo J.L."/>
            <person name="Theobald S."/>
            <person name="Kildgaard S."/>
            <person name="Isbrandt T."/>
            <person name="Kuo A."/>
            <person name="Sato A."/>
            <person name="Lyhne E.K."/>
            <person name="Kogle M.E."/>
            <person name="Wiebenga A."/>
            <person name="Kun R.S."/>
            <person name="Lubbers R.J."/>
            <person name="Makela M.R."/>
            <person name="Barry K."/>
            <person name="Chovatia M."/>
            <person name="Clum A."/>
            <person name="Daum C."/>
            <person name="Haridas S."/>
            <person name="He G."/>
            <person name="LaButti K."/>
            <person name="Lipzen A."/>
            <person name="Mondo S."/>
            <person name="Riley R."/>
            <person name="Salamov A."/>
            <person name="Simmons B.A."/>
            <person name="Magnuson J.K."/>
            <person name="Henrissat B."/>
            <person name="Mortensen U.H."/>
            <person name="Larsen T.O."/>
            <person name="Devries R.P."/>
            <person name="Grigoriev I.V."/>
            <person name="Machida M."/>
            <person name="Baker S.E."/>
            <person name="Andersen M.R."/>
        </authorList>
    </citation>
    <scope>NUCLEOTIDE SEQUENCE [LARGE SCALE GENOMIC DNA]</scope>
    <source>
        <strain evidence="2 3">IBT 29228</strain>
    </source>
</reference>
<organism evidence="2 3">
    <name type="scientific">Aspergillus bertholletiae</name>
    <dbReference type="NCBI Taxonomy" id="1226010"/>
    <lineage>
        <taxon>Eukaryota</taxon>
        <taxon>Fungi</taxon>
        <taxon>Dikarya</taxon>
        <taxon>Ascomycota</taxon>
        <taxon>Pezizomycotina</taxon>
        <taxon>Eurotiomycetes</taxon>
        <taxon>Eurotiomycetidae</taxon>
        <taxon>Eurotiales</taxon>
        <taxon>Aspergillaceae</taxon>
        <taxon>Aspergillus</taxon>
        <taxon>Aspergillus subgen. Circumdati</taxon>
    </lineage>
</organism>
<evidence type="ECO:0000313" key="2">
    <source>
        <dbReference type="EMBL" id="KAE8379314.1"/>
    </source>
</evidence>
<feature type="signal peptide" evidence="1">
    <location>
        <begin position="1"/>
        <end position="18"/>
    </location>
</feature>
<dbReference type="AlphaFoldDB" id="A0A5N7BC29"/>
<evidence type="ECO:0000313" key="3">
    <source>
        <dbReference type="Proteomes" id="UP000326198"/>
    </source>
</evidence>
<name>A0A5N7BC29_9EURO</name>
<keyword evidence="1" id="KW-0732">Signal</keyword>
<sequence>MHLCTDILTVYCATTVTALCTWDAPTPRARAIIPCSSSNALFPTSVDQPLCLDIMLHYIESASPATPPCCARCYSTSYMLLP</sequence>
<dbReference type="Proteomes" id="UP000326198">
    <property type="component" value="Unassembled WGS sequence"/>
</dbReference>
<keyword evidence="3" id="KW-1185">Reference proteome</keyword>
<feature type="chain" id="PRO_5024819889" description="Secreted protein" evidence="1">
    <location>
        <begin position="19"/>
        <end position="82"/>
    </location>
</feature>
<evidence type="ECO:0000256" key="1">
    <source>
        <dbReference type="SAM" id="SignalP"/>
    </source>
</evidence>
<dbReference type="EMBL" id="ML736196">
    <property type="protein sequence ID" value="KAE8379314.1"/>
    <property type="molecule type" value="Genomic_DNA"/>
</dbReference>